<gene>
    <name evidence="5" type="ORF">BWD09_05085</name>
</gene>
<evidence type="ECO:0000256" key="2">
    <source>
        <dbReference type="RuleBase" id="RU003634"/>
    </source>
</evidence>
<proteinExistence type="inferred from homology"/>
<evidence type="ECO:0000259" key="4">
    <source>
        <dbReference type="Pfam" id="PF02729"/>
    </source>
</evidence>
<dbReference type="InterPro" id="IPR006131">
    <property type="entry name" value="Asp_carbamoyltransf_Asp/Orn-bd"/>
</dbReference>
<dbReference type="PRINTS" id="PR00101">
    <property type="entry name" value="ATCASE"/>
</dbReference>
<comment type="caution">
    <text evidence="5">The sequence shown here is derived from an EMBL/GenBank/DDBJ whole genome shotgun (WGS) entry which is preliminary data.</text>
</comment>
<comment type="similarity">
    <text evidence="2">Belongs to the aspartate/ornithine carbamoyltransferase superfamily.</text>
</comment>
<dbReference type="GO" id="GO:0016597">
    <property type="term" value="F:amino acid binding"/>
    <property type="evidence" value="ECO:0007669"/>
    <property type="project" value="InterPro"/>
</dbReference>
<dbReference type="OrthoDB" id="9774690at2"/>
<dbReference type="Pfam" id="PF00185">
    <property type="entry name" value="OTCace"/>
    <property type="match status" value="1"/>
</dbReference>
<dbReference type="UniPathway" id="UPA00070">
    <property type="reaction ID" value="UER00116"/>
</dbReference>
<dbReference type="STRING" id="194197.BWD09_05085"/>
<sequence>MALNKDFKTLDIREALAATNMRGKNITFLDDFKREEILSLFKAAEMMEPFLRTGLNLLKGKVLYTLFFQPSTRTRCSHEDAMLRLGGGVITESDPQHNAAVAKNESLYDTLRVTSEYADVIVMRHPDDKEALGALDELGGYVSPVISGGYGHVTHPTQGLLDCYTCWRAFGDLSNATVAIATPDLSRARSGQSFALALASMGAKIIYTGTSELRTPEVVRNKLKAMGAHFEEHFDLTEKQNEELYAENAVDLIYLPGCSVKKDDPNREDFMKKMMNYYISLDMLQRIKAKSGKVVGVHHSLPRNPGEFDFSIDNTEHQLYFRAIGFSVAVRMALLSAVVGVD</sequence>
<dbReference type="EMBL" id="MTBO01000009">
    <property type="protein sequence ID" value="OSI17662.1"/>
    <property type="molecule type" value="Genomic_DNA"/>
</dbReference>
<accession>A0A1X3DD54</accession>
<keyword evidence="6" id="KW-1185">Reference proteome</keyword>
<dbReference type="GO" id="GO:0044205">
    <property type="term" value="P:'de novo' UMP biosynthetic process"/>
    <property type="evidence" value="ECO:0007669"/>
    <property type="project" value="UniProtKB-UniPathway"/>
</dbReference>
<feature type="domain" description="Aspartate/ornithine carbamoyltransferase Asp/Orn-binding" evidence="3">
    <location>
        <begin position="188"/>
        <end position="337"/>
    </location>
</feature>
<dbReference type="GO" id="GO:0006520">
    <property type="term" value="P:amino acid metabolic process"/>
    <property type="evidence" value="ECO:0007669"/>
    <property type="project" value="InterPro"/>
</dbReference>
<evidence type="ECO:0000259" key="3">
    <source>
        <dbReference type="Pfam" id="PF00185"/>
    </source>
</evidence>
<dbReference type="InterPro" id="IPR006132">
    <property type="entry name" value="Asp/Orn_carbamoyltranf_P-bd"/>
</dbReference>
<dbReference type="Gene3D" id="3.40.50.1370">
    <property type="entry name" value="Aspartate/ornithine carbamoyltransferase"/>
    <property type="match status" value="2"/>
</dbReference>
<evidence type="ECO:0000256" key="1">
    <source>
        <dbReference type="ARBA" id="ARBA00022679"/>
    </source>
</evidence>
<dbReference type="PANTHER" id="PTHR45753:SF6">
    <property type="entry name" value="ASPARTATE CARBAMOYLTRANSFERASE"/>
    <property type="match status" value="1"/>
</dbReference>
<dbReference type="GO" id="GO:0016743">
    <property type="term" value="F:carboxyl- or carbamoyltransferase activity"/>
    <property type="evidence" value="ECO:0007669"/>
    <property type="project" value="InterPro"/>
</dbReference>
<dbReference type="InterPro" id="IPR036901">
    <property type="entry name" value="Asp/Orn_carbamoylTrfase_sf"/>
</dbReference>
<protein>
    <submittedName>
        <fullName evidence="5">Aspartate carbamoyltransferase</fullName>
    </submittedName>
</protein>
<dbReference type="Proteomes" id="UP000193118">
    <property type="component" value="Unassembled WGS sequence"/>
</dbReference>
<dbReference type="PANTHER" id="PTHR45753">
    <property type="entry name" value="ORNITHINE CARBAMOYLTRANSFERASE, MITOCHONDRIAL"/>
    <property type="match status" value="1"/>
</dbReference>
<evidence type="ECO:0000313" key="6">
    <source>
        <dbReference type="Proteomes" id="UP000193118"/>
    </source>
</evidence>
<dbReference type="Pfam" id="PF02729">
    <property type="entry name" value="OTCace_N"/>
    <property type="match status" value="1"/>
</dbReference>
<dbReference type="GeneID" id="94580483"/>
<feature type="domain" description="Aspartate/ornithine carbamoyltransferase carbamoyl-P binding" evidence="4">
    <location>
        <begin position="24"/>
        <end position="166"/>
    </location>
</feature>
<dbReference type="RefSeq" id="WP_085365630.1">
    <property type="nucleotide sequence ID" value="NZ_CAUJPZ010000006.1"/>
</dbReference>
<dbReference type="SUPFAM" id="SSF53671">
    <property type="entry name" value="Aspartate/ornithine carbamoyltransferase"/>
    <property type="match status" value="1"/>
</dbReference>
<evidence type="ECO:0000313" key="5">
    <source>
        <dbReference type="EMBL" id="OSI17662.1"/>
    </source>
</evidence>
<dbReference type="InterPro" id="IPR006130">
    <property type="entry name" value="Asp/Orn_carbamoylTrfase"/>
</dbReference>
<dbReference type="PRINTS" id="PR00100">
    <property type="entry name" value="AOTCASE"/>
</dbReference>
<keyword evidence="1 2" id="KW-0808">Transferase</keyword>
<dbReference type="AlphaFoldDB" id="A0A1X3DD54"/>
<reference evidence="6" key="1">
    <citation type="submission" date="2017-01" db="EMBL/GenBank/DDBJ databases">
        <authorList>
            <person name="Wolfgang W.J."/>
            <person name="Cole J."/>
            <person name="Wroblewski D."/>
            <person name="Mcginnis J."/>
            <person name="Musser K.A."/>
        </authorList>
    </citation>
    <scope>NUCLEOTIDE SEQUENCE [LARGE SCALE GENOMIC DNA]</scope>
    <source>
        <strain evidence="6">DSM 19151</strain>
    </source>
</reference>
<organism evidence="5 6">
    <name type="scientific">Neisseria dentiae</name>
    <dbReference type="NCBI Taxonomy" id="194197"/>
    <lineage>
        <taxon>Bacteria</taxon>
        <taxon>Pseudomonadati</taxon>
        <taxon>Pseudomonadota</taxon>
        <taxon>Betaproteobacteria</taxon>
        <taxon>Neisseriales</taxon>
        <taxon>Neisseriaceae</taxon>
        <taxon>Neisseria</taxon>
    </lineage>
</organism>
<name>A0A1X3DD54_9NEIS</name>